<name>A0A1I6IL03_9FIRM</name>
<evidence type="ECO:0000313" key="4">
    <source>
        <dbReference type="Proteomes" id="UP000214760"/>
    </source>
</evidence>
<protein>
    <recommendedName>
        <fullName evidence="2">Ribosomal silencing factor RsfS</fullName>
    </recommendedName>
</protein>
<dbReference type="Pfam" id="PF02410">
    <property type="entry name" value="RsfS"/>
    <property type="match status" value="1"/>
</dbReference>
<comment type="subcellular location">
    <subcellularLocation>
        <location evidence="2">Cytoplasm</location>
    </subcellularLocation>
</comment>
<dbReference type="InterPro" id="IPR004394">
    <property type="entry name" value="Iojap/RsfS/C7orf30"/>
</dbReference>
<dbReference type="NCBIfam" id="TIGR00090">
    <property type="entry name" value="rsfS_iojap_ybeB"/>
    <property type="match status" value="1"/>
</dbReference>
<dbReference type="GO" id="GO:0043023">
    <property type="term" value="F:ribosomal large subunit binding"/>
    <property type="evidence" value="ECO:0007669"/>
    <property type="project" value="TreeGrafter"/>
</dbReference>
<keyword evidence="2" id="KW-0963">Cytoplasm</keyword>
<evidence type="ECO:0000256" key="1">
    <source>
        <dbReference type="ARBA" id="ARBA00010574"/>
    </source>
</evidence>
<accession>A0A1I6IL03</accession>
<dbReference type="GO" id="GO:0042256">
    <property type="term" value="P:cytosolic ribosome assembly"/>
    <property type="evidence" value="ECO:0007669"/>
    <property type="project" value="UniProtKB-UniRule"/>
</dbReference>
<proteinExistence type="inferred from homology"/>
<dbReference type="InterPro" id="IPR043519">
    <property type="entry name" value="NT_sf"/>
</dbReference>
<dbReference type="RefSeq" id="WP_330372079.1">
    <property type="nucleotide sequence ID" value="NZ_FOZC01000002.1"/>
</dbReference>
<dbReference type="GO" id="GO:0090071">
    <property type="term" value="P:negative regulation of ribosome biogenesis"/>
    <property type="evidence" value="ECO:0007669"/>
    <property type="project" value="UniProtKB-UniRule"/>
</dbReference>
<dbReference type="PANTHER" id="PTHR21043">
    <property type="entry name" value="IOJAP SUPERFAMILY ORTHOLOG"/>
    <property type="match status" value="1"/>
</dbReference>
<reference evidence="3 4" key="1">
    <citation type="submission" date="2016-10" db="EMBL/GenBank/DDBJ databases">
        <authorList>
            <person name="de Groot N.N."/>
        </authorList>
    </citation>
    <scope>NUCLEOTIDE SEQUENCE [LARGE SCALE GENOMIC DNA]</scope>
    <source>
        <strain evidence="3 4">F</strain>
    </source>
</reference>
<dbReference type="Gene3D" id="3.30.460.10">
    <property type="entry name" value="Beta Polymerase, domain 2"/>
    <property type="match status" value="1"/>
</dbReference>
<dbReference type="AlphaFoldDB" id="A0A1I6IL03"/>
<dbReference type="GO" id="GO:0017148">
    <property type="term" value="P:negative regulation of translation"/>
    <property type="evidence" value="ECO:0007669"/>
    <property type="project" value="UniProtKB-UniRule"/>
</dbReference>
<gene>
    <name evidence="2" type="primary">rsfS</name>
    <name evidence="3" type="ORF">SAMN02910262_00489</name>
</gene>
<evidence type="ECO:0000313" key="3">
    <source>
        <dbReference type="EMBL" id="SFR67319.1"/>
    </source>
</evidence>
<comment type="similarity">
    <text evidence="1 2">Belongs to the Iojap/RsfS family.</text>
</comment>
<comment type="function">
    <text evidence="2">Functions as a ribosomal silencing factor. Interacts with ribosomal protein uL14 (rplN), blocking formation of intersubunit bridge B8. Prevents association of the 30S and 50S ribosomal subunits and the formation of functional ribosomes, thus repressing translation.</text>
</comment>
<dbReference type="GO" id="GO:0005737">
    <property type="term" value="C:cytoplasm"/>
    <property type="evidence" value="ECO:0007669"/>
    <property type="project" value="UniProtKB-SubCell"/>
</dbReference>
<sequence length="119" mass="13494">MAEMTTKEYVKIAVDALEDKKANDIRIIDIHEISVIADYFIICDGASASQVHALADNLEEKLAKAGKGAHKTEGYGQGTWILEDYGDIIVHIFQTEEREFYDLERMWMDGKIIEDVKSL</sequence>
<dbReference type="SUPFAM" id="SSF81301">
    <property type="entry name" value="Nucleotidyltransferase"/>
    <property type="match status" value="1"/>
</dbReference>
<dbReference type="HAMAP" id="MF_01477">
    <property type="entry name" value="Iojap_RsfS"/>
    <property type="match status" value="1"/>
</dbReference>
<organism evidence="3 4">
    <name type="scientific">[Clostridium] aminophilum</name>
    <dbReference type="NCBI Taxonomy" id="1526"/>
    <lineage>
        <taxon>Bacteria</taxon>
        <taxon>Bacillati</taxon>
        <taxon>Bacillota</taxon>
        <taxon>Clostridia</taxon>
        <taxon>Lachnospirales</taxon>
        <taxon>Lachnospiraceae</taxon>
    </lineage>
</organism>
<dbReference type="PANTHER" id="PTHR21043:SF0">
    <property type="entry name" value="MITOCHONDRIAL ASSEMBLY OF RIBOSOMAL LARGE SUBUNIT PROTEIN 1"/>
    <property type="match status" value="1"/>
</dbReference>
<dbReference type="EMBL" id="FOZC01000002">
    <property type="protein sequence ID" value="SFR67319.1"/>
    <property type="molecule type" value="Genomic_DNA"/>
</dbReference>
<comment type="subunit">
    <text evidence="2">Interacts with ribosomal protein uL14 (rplN).</text>
</comment>
<evidence type="ECO:0000256" key="2">
    <source>
        <dbReference type="HAMAP-Rule" id="MF_01477"/>
    </source>
</evidence>
<keyword evidence="2" id="KW-0810">Translation regulation</keyword>
<dbReference type="Proteomes" id="UP000214760">
    <property type="component" value="Unassembled WGS sequence"/>
</dbReference>
<keyword evidence="2" id="KW-0678">Repressor</keyword>